<dbReference type="CDD" id="cd01681">
    <property type="entry name" value="aeEF2_snRNP_like_IV"/>
    <property type="match status" value="1"/>
</dbReference>
<proteinExistence type="predicted"/>
<dbReference type="InterPro" id="IPR027417">
    <property type="entry name" value="P-loop_NTPase"/>
</dbReference>
<protein>
    <recommendedName>
        <fullName evidence="8">Ribosome assembly protein 1</fullName>
    </recommendedName>
    <alternativeName>
        <fullName evidence="9">Elongation factor-like 1</fullName>
    </alternativeName>
</protein>
<dbReference type="InterPro" id="IPR005225">
    <property type="entry name" value="Small_GTP-bd"/>
</dbReference>
<dbReference type="Proteomes" id="UP000322245">
    <property type="component" value="Unassembled WGS sequence"/>
</dbReference>
<dbReference type="Gene3D" id="3.30.230.10">
    <property type="match status" value="1"/>
</dbReference>
<feature type="compositionally biased region" description="Low complexity" evidence="10">
    <location>
        <begin position="792"/>
        <end position="801"/>
    </location>
</feature>
<dbReference type="AlphaFoldDB" id="A0A5D3AU33"/>
<evidence type="ECO:0000256" key="3">
    <source>
        <dbReference type="ARBA" id="ARBA00022517"/>
    </source>
</evidence>
<keyword evidence="2" id="KW-0963">Cytoplasm</keyword>
<dbReference type="CDD" id="cd16261">
    <property type="entry name" value="EF2_snRNP_III"/>
    <property type="match status" value="1"/>
</dbReference>
<dbReference type="InterPro" id="IPR020568">
    <property type="entry name" value="Ribosomal_Su5_D2-typ_SF"/>
</dbReference>
<evidence type="ECO:0000256" key="9">
    <source>
        <dbReference type="ARBA" id="ARBA00081809"/>
    </source>
</evidence>
<dbReference type="SMART" id="SM00838">
    <property type="entry name" value="EFG_C"/>
    <property type="match status" value="1"/>
</dbReference>
<dbReference type="FunFam" id="3.30.70.240:FF:000006">
    <property type="entry name" value="Elongation factor like GTPase 1"/>
    <property type="match status" value="1"/>
</dbReference>
<evidence type="ECO:0000256" key="1">
    <source>
        <dbReference type="ARBA" id="ARBA00004496"/>
    </source>
</evidence>
<dbReference type="FunFam" id="3.30.70.870:FF:000002">
    <property type="entry name" value="Translation elongation factor 2"/>
    <property type="match status" value="1"/>
</dbReference>
<feature type="region of interest" description="Disordered" evidence="10">
    <location>
        <begin position="924"/>
        <end position="943"/>
    </location>
</feature>
<dbReference type="InterPro" id="IPR035647">
    <property type="entry name" value="EFG_III/V"/>
</dbReference>
<dbReference type="NCBIfam" id="TIGR00231">
    <property type="entry name" value="small_GTP"/>
    <property type="match status" value="1"/>
</dbReference>
<accession>A0A5D3AU33</accession>
<reference evidence="12 13" key="1">
    <citation type="submission" date="2017-05" db="EMBL/GenBank/DDBJ databases">
        <title>The Genome Sequence of Tsuchiyaea wingfieldii DSM 27421.</title>
        <authorList>
            <person name="Cuomo C."/>
            <person name="Passer A."/>
            <person name="Billmyre B."/>
            <person name="Heitman J."/>
        </authorList>
    </citation>
    <scope>NUCLEOTIDE SEQUENCE [LARGE SCALE GENOMIC DNA]</scope>
    <source>
        <strain evidence="12 13">DSM 27421</strain>
    </source>
</reference>
<dbReference type="PROSITE" id="PS51722">
    <property type="entry name" value="G_TR_2"/>
    <property type="match status" value="1"/>
</dbReference>
<evidence type="ECO:0000256" key="5">
    <source>
        <dbReference type="ARBA" id="ARBA00022801"/>
    </source>
</evidence>
<evidence type="ECO:0000313" key="13">
    <source>
        <dbReference type="Proteomes" id="UP000322245"/>
    </source>
</evidence>
<dbReference type="Gene3D" id="3.90.1430.10">
    <property type="entry name" value="Yeast translation eEF2 (G' domain)"/>
    <property type="match status" value="1"/>
</dbReference>
<dbReference type="PANTHER" id="PTHR42908">
    <property type="entry name" value="TRANSLATION ELONGATION FACTOR-RELATED"/>
    <property type="match status" value="1"/>
</dbReference>
<evidence type="ECO:0000256" key="8">
    <source>
        <dbReference type="ARBA" id="ARBA00068031"/>
    </source>
</evidence>
<dbReference type="FunFam" id="3.90.1430.10:FF:000002">
    <property type="entry name" value="Elongation factor like GTPase 1"/>
    <property type="match status" value="1"/>
</dbReference>
<gene>
    <name evidence="12" type="ORF">B9479_005598</name>
</gene>
<dbReference type="Gene3D" id="3.30.70.240">
    <property type="match status" value="1"/>
</dbReference>
<dbReference type="GO" id="GO:0003924">
    <property type="term" value="F:GTPase activity"/>
    <property type="evidence" value="ECO:0007669"/>
    <property type="project" value="InterPro"/>
</dbReference>
<evidence type="ECO:0000313" key="12">
    <source>
        <dbReference type="EMBL" id="TYJ53759.1"/>
    </source>
</evidence>
<feature type="region of interest" description="Disordered" evidence="10">
    <location>
        <begin position="789"/>
        <end position="839"/>
    </location>
</feature>
<dbReference type="InterPro" id="IPR000640">
    <property type="entry name" value="EFG_V-like"/>
</dbReference>
<dbReference type="InterPro" id="IPR014721">
    <property type="entry name" value="Ribsml_uS5_D2-typ_fold_subgr"/>
</dbReference>
<dbReference type="Gene3D" id="3.40.50.300">
    <property type="entry name" value="P-loop containing nucleotide triphosphate hydrolases"/>
    <property type="match status" value="1"/>
</dbReference>
<dbReference type="InterPro" id="IPR009000">
    <property type="entry name" value="Transl_B-barrel_sf"/>
</dbReference>
<dbReference type="Gene3D" id="2.40.30.10">
    <property type="entry name" value="Translation factors"/>
    <property type="match status" value="1"/>
</dbReference>
<dbReference type="EMBL" id="NIDF01000078">
    <property type="protein sequence ID" value="TYJ53759.1"/>
    <property type="molecule type" value="Genomic_DNA"/>
</dbReference>
<dbReference type="CDD" id="cd04096">
    <property type="entry name" value="eEF2_snRNP_like_C"/>
    <property type="match status" value="1"/>
</dbReference>
<dbReference type="GO" id="GO:0042256">
    <property type="term" value="P:cytosolic ribosome assembly"/>
    <property type="evidence" value="ECO:0007669"/>
    <property type="project" value="TreeGrafter"/>
</dbReference>
<feature type="compositionally biased region" description="Acidic residues" evidence="10">
    <location>
        <begin position="805"/>
        <end position="832"/>
    </location>
</feature>
<dbReference type="FunFam" id="3.40.50.300:FF:000746">
    <property type="entry name" value="Ribosome assembly protein 1"/>
    <property type="match status" value="1"/>
</dbReference>
<comment type="subcellular location">
    <subcellularLocation>
        <location evidence="1">Cytoplasm</location>
    </subcellularLocation>
</comment>
<evidence type="ECO:0000256" key="2">
    <source>
        <dbReference type="ARBA" id="ARBA00022490"/>
    </source>
</evidence>
<dbReference type="Pfam" id="PF00679">
    <property type="entry name" value="EFG_C"/>
    <property type="match status" value="1"/>
</dbReference>
<dbReference type="SUPFAM" id="SSF54211">
    <property type="entry name" value="Ribosomal protein S5 domain 2-like"/>
    <property type="match status" value="1"/>
</dbReference>
<dbReference type="CDD" id="cd01885">
    <property type="entry name" value="EF2"/>
    <property type="match status" value="1"/>
</dbReference>
<evidence type="ECO:0000256" key="7">
    <source>
        <dbReference type="ARBA" id="ARBA00048548"/>
    </source>
</evidence>
<evidence type="ECO:0000259" key="11">
    <source>
        <dbReference type="PROSITE" id="PS51722"/>
    </source>
</evidence>
<dbReference type="InterPro" id="IPR000795">
    <property type="entry name" value="T_Tr_GTP-bd_dom"/>
</dbReference>
<dbReference type="PRINTS" id="PR00315">
    <property type="entry name" value="ELONGATNFCT"/>
</dbReference>
<dbReference type="GO" id="GO:0043022">
    <property type="term" value="F:ribosome binding"/>
    <property type="evidence" value="ECO:0007669"/>
    <property type="project" value="TreeGrafter"/>
</dbReference>
<dbReference type="Pfam" id="PF00009">
    <property type="entry name" value="GTP_EFTU"/>
    <property type="match status" value="1"/>
</dbReference>
<sequence>MAESFAVPLENTRNVTIVAHVDHGKTSFADSLLSSNNIISTRLAGKLRFLDSREDEQARGITMESSAVSLRFDMARLHPPSGQVRTEKCVCNVIDTPGHVDFASEVSTASRLCDGALVLVDVWEGVCTQTIAVLRQAWMDKLKPLLVINKMDRLITELKLTPTEAYHHIAQLIEQVNAVMGSLYASERMEDDLRWREEREKRMARKMEEQGDDLDDDEAYEEKEDEDIYFAPDKGNVLFASAIDGWAFRLGKFARLYADKLKVKESSLRRVLWGDWYLDPKTKRVVGRKKLAGRNLKPMFVQFVLDNIWKVYETVLEEHNPDAVQKIVSSLSLRIPPRDLRSKDTRNLLNLIMQQWLPLSTTTFQAIIDIIPSPLRAQGIRLPHMLHPEEAKGASGGGKGPGGGLGGPVLKPLNALEKALYTCDQSESAPVTAYVSKMFAVRHSELPEFKPKEISAEEMRARGKEERERRARLLEARKAGAGGGEGADGVEGGGAGVGVESVMKPLEDLNLENAEEGKEGKEETEEEEDSEIILGFSRIFSGTLHRHTPLLCLLPKFNPLLPSPLLHPSNSKHILPLIATDLYMMMGRELVSVESVPAGHVCAIRGLEGGVGRSGTLWAGDAKGYDEFGGGGEGRGEVVNLAGVGNAAAPIVRVALEPENPSDMPKLIRGLQILHQSDPCAEYLIQETGEHVILTAGELHLERCLKDLRERFARCAIQPSAPIVPFRETAVKVADMNPSKAPAGRGRGTVEGQIGGGAVKFSVRAVPLPEGMESFLGKNRGLIRRMLVGKRSSSSPSNSNSTPDPAEDDPNTTDETDLAETESDPILAEDETEQSKKAANPEEFWQELERLFNAAGGEWVGAADRVWSFGPKRVGGNVLLDPVGKGVLRLRGKEQLFAKARAQGQSADDALQTADNAITLNQLAHSDASPSSPSSSTADPAQSESARAKLRLIRDYESSLLAGFQLATFQGPLCAEPVVGMAWVVEYVEVDSELAGGNAAGASGGTGAGGAGGQVVGGALISAVRDACRQGMLDWSPRIKLAMYTCDIQASTDVLGKVYGVVARRRGRIVSEEMKEGTSFFTIRSILPVVESFGFADEIRKRTSGAASPQLIFSGYTLLPLDPFWVPTTLEELEDLGEKADRANVAKGYVDAVRGRKGMWVERKIVESAEKQRTLKR</sequence>
<dbReference type="Pfam" id="PF14492">
    <property type="entry name" value="EFG_III"/>
    <property type="match status" value="1"/>
</dbReference>
<dbReference type="SUPFAM" id="SSF54980">
    <property type="entry name" value="EF-G C-terminal domain-like"/>
    <property type="match status" value="2"/>
</dbReference>
<comment type="catalytic activity">
    <reaction evidence="7">
        <text>GTP + H2O = GDP + phosphate + H(+)</text>
        <dbReference type="Rhea" id="RHEA:19669"/>
        <dbReference type="ChEBI" id="CHEBI:15377"/>
        <dbReference type="ChEBI" id="CHEBI:15378"/>
        <dbReference type="ChEBI" id="CHEBI:37565"/>
        <dbReference type="ChEBI" id="CHEBI:43474"/>
        <dbReference type="ChEBI" id="CHEBI:58189"/>
    </reaction>
</comment>
<evidence type="ECO:0000256" key="6">
    <source>
        <dbReference type="ARBA" id="ARBA00023134"/>
    </source>
</evidence>
<dbReference type="InterPro" id="IPR041095">
    <property type="entry name" value="EFG_II"/>
</dbReference>
<dbReference type="PANTHER" id="PTHR42908:SF3">
    <property type="entry name" value="ELONGATION FACTOR-LIKE GTPASE 1"/>
    <property type="match status" value="1"/>
</dbReference>
<feature type="compositionally biased region" description="Low complexity" evidence="10">
    <location>
        <begin position="926"/>
        <end position="943"/>
    </location>
</feature>
<dbReference type="SUPFAM" id="SSF52540">
    <property type="entry name" value="P-loop containing nucleoside triphosphate hydrolases"/>
    <property type="match status" value="1"/>
</dbReference>
<evidence type="ECO:0000256" key="4">
    <source>
        <dbReference type="ARBA" id="ARBA00022741"/>
    </source>
</evidence>
<feature type="domain" description="Tr-type G" evidence="11">
    <location>
        <begin position="10"/>
        <end position="281"/>
    </location>
</feature>
<keyword evidence="13" id="KW-1185">Reference proteome</keyword>
<organism evidence="12 13">
    <name type="scientific">Cryptococcus floricola</name>
    <dbReference type="NCBI Taxonomy" id="2591691"/>
    <lineage>
        <taxon>Eukaryota</taxon>
        <taxon>Fungi</taxon>
        <taxon>Dikarya</taxon>
        <taxon>Basidiomycota</taxon>
        <taxon>Agaricomycotina</taxon>
        <taxon>Tremellomycetes</taxon>
        <taxon>Tremellales</taxon>
        <taxon>Cryptococcaceae</taxon>
        <taxon>Cryptococcus</taxon>
    </lineage>
</organism>
<dbReference type="Gene3D" id="3.30.70.870">
    <property type="entry name" value="Elongation Factor G (Translational Gtpase), domain 3"/>
    <property type="match status" value="1"/>
</dbReference>
<dbReference type="InterPro" id="IPR056752">
    <property type="entry name" value="EFL1"/>
</dbReference>
<dbReference type="GO" id="GO:1990904">
    <property type="term" value="C:ribonucleoprotein complex"/>
    <property type="evidence" value="ECO:0007669"/>
    <property type="project" value="TreeGrafter"/>
</dbReference>
<keyword evidence="4" id="KW-0547">Nucleotide-binding</keyword>
<comment type="caution">
    <text evidence="12">The sequence shown here is derived from an EMBL/GenBank/DDBJ whole genome shotgun (WGS) entry which is preliminary data.</text>
</comment>
<evidence type="ECO:0000256" key="10">
    <source>
        <dbReference type="SAM" id="MobiDB-lite"/>
    </source>
</evidence>
<name>A0A5D3AU33_9TREE</name>
<keyword evidence="3" id="KW-0690">Ribosome biogenesis</keyword>
<keyword evidence="6" id="KW-0342">GTP-binding</keyword>
<dbReference type="SUPFAM" id="SSF50447">
    <property type="entry name" value="Translation proteins"/>
    <property type="match status" value="1"/>
</dbReference>
<keyword evidence="5" id="KW-0378">Hydrolase</keyword>
<dbReference type="GO" id="GO:0005525">
    <property type="term" value="F:GTP binding"/>
    <property type="evidence" value="ECO:0007669"/>
    <property type="project" value="UniProtKB-KW"/>
</dbReference>
<dbReference type="GO" id="GO:0005829">
    <property type="term" value="C:cytosol"/>
    <property type="evidence" value="ECO:0007669"/>
    <property type="project" value="TreeGrafter"/>
</dbReference>
<dbReference type="Pfam" id="PF25118">
    <property type="entry name" value="EFL1"/>
    <property type="match status" value="1"/>
</dbReference>